<organism evidence="4 5">
    <name type="scientific">Peribacillus asahii</name>
    <dbReference type="NCBI Taxonomy" id="228899"/>
    <lineage>
        <taxon>Bacteria</taxon>
        <taxon>Bacillati</taxon>
        <taxon>Bacillota</taxon>
        <taxon>Bacilli</taxon>
        <taxon>Bacillales</taxon>
        <taxon>Bacillaceae</taxon>
        <taxon>Peribacillus</taxon>
    </lineage>
</organism>
<dbReference type="SUPFAM" id="SSF52096">
    <property type="entry name" value="ClpP/crotonase"/>
    <property type="match status" value="1"/>
</dbReference>
<dbReference type="RefSeq" id="WP_119115823.1">
    <property type="nucleotide sequence ID" value="NZ_QWVS01000005.1"/>
</dbReference>
<evidence type="ECO:0000256" key="2">
    <source>
        <dbReference type="ARBA" id="ARBA00023239"/>
    </source>
</evidence>
<dbReference type="Gene3D" id="1.10.12.10">
    <property type="entry name" value="Lyase 2-enoyl-coa Hydratase, Chain A, domain 2"/>
    <property type="match status" value="1"/>
</dbReference>
<dbReference type="Pfam" id="PF00378">
    <property type="entry name" value="ECH_1"/>
    <property type="match status" value="1"/>
</dbReference>
<protein>
    <submittedName>
        <fullName evidence="4">Enoyl-CoA hydratase</fullName>
    </submittedName>
</protein>
<comment type="similarity">
    <text evidence="1 3">Belongs to the enoyl-CoA hydratase/isomerase family.</text>
</comment>
<dbReference type="InterPro" id="IPR029045">
    <property type="entry name" value="ClpP/crotonase-like_dom_sf"/>
</dbReference>
<dbReference type="InterPro" id="IPR014748">
    <property type="entry name" value="Enoyl-CoA_hydra_C"/>
</dbReference>
<dbReference type="PROSITE" id="PS00166">
    <property type="entry name" value="ENOYL_COA_HYDRATASE"/>
    <property type="match status" value="1"/>
</dbReference>
<dbReference type="CDD" id="cd06558">
    <property type="entry name" value="crotonase-like"/>
    <property type="match status" value="1"/>
</dbReference>
<evidence type="ECO:0000313" key="4">
    <source>
        <dbReference type="EMBL" id="RID88481.1"/>
    </source>
</evidence>
<dbReference type="InterPro" id="IPR001753">
    <property type="entry name" value="Enoyl-CoA_hydra/iso"/>
</dbReference>
<dbReference type="PANTHER" id="PTHR11941">
    <property type="entry name" value="ENOYL-COA HYDRATASE-RELATED"/>
    <property type="match status" value="1"/>
</dbReference>
<evidence type="ECO:0000313" key="5">
    <source>
        <dbReference type="Proteomes" id="UP000266016"/>
    </source>
</evidence>
<dbReference type="EMBL" id="QWVS01000005">
    <property type="protein sequence ID" value="RID88481.1"/>
    <property type="molecule type" value="Genomic_DNA"/>
</dbReference>
<proteinExistence type="inferred from homology"/>
<dbReference type="GO" id="GO:0006635">
    <property type="term" value="P:fatty acid beta-oxidation"/>
    <property type="evidence" value="ECO:0007669"/>
    <property type="project" value="TreeGrafter"/>
</dbReference>
<dbReference type="InterPro" id="IPR018376">
    <property type="entry name" value="Enoyl-CoA_hyd/isom_CS"/>
</dbReference>
<dbReference type="FunFam" id="3.90.226.10:FF:000009">
    <property type="entry name" value="Carnitinyl-CoA dehydratase"/>
    <property type="match status" value="1"/>
</dbReference>
<name>A0A398BH88_9BACI</name>
<keyword evidence="2" id="KW-0456">Lyase</keyword>
<gene>
    <name evidence="4" type="ORF">D1953_03700</name>
</gene>
<comment type="caution">
    <text evidence="4">The sequence shown here is derived from an EMBL/GenBank/DDBJ whole genome shotgun (WGS) entry which is preliminary data.</text>
</comment>
<dbReference type="Gene3D" id="3.90.226.10">
    <property type="entry name" value="2-enoyl-CoA Hydratase, Chain A, domain 1"/>
    <property type="match status" value="1"/>
</dbReference>
<dbReference type="GO" id="GO:0016836">
    <property type="term" value="F:hydro-lyase activity"/>
    <property type="evidence" value="ECO:0007669"/>
    <property type="project" value="UniProtKB-ARBA"/>
</dbReference>
<reference evidence="4 5" key="1">
    <citation type="submission" date="2018-08" db="EMBL/GenBank/DDBJ databases">
        <title>Bacillus jemisoniae sp. nov., Bacillus chryseoplanitiae sp. nov., Bacillus resnikiae sp. nov., and Bacillus frankliniae sp. nov., isolated from Viking spacecraft and associated surfaces.</title>
        <authorList>
            <person name="Seuylemezian A."/>
            <person name="Vaishampayan P."/>
        </authorList>
    </citation>
    <scope>NUCLEOTIDE SEQUENCE [LARGE SCALE GENOMIC DNA]</scope>
    <source>
        <strain evidence="4 5">MA001</strain>
    </source>
</reference>
<sequence>MAFVEWKRVGETGTIAEIVLNRPEARNAFNSEMAEQILEIFQTIAKSDVRVVLLTSSNPKSFCSGADLKERNNMTETEWRTQHQLFQNMFNSIQDLKQPVIAVVDGYALAGGFEMILNCDMIVAAETASFGLPEVTRGIMPGGGGTRLLSKRIGVHRAKEWVCTGKLVSGVEADQAGLVNILTKSSDIREEALALAEKISSNAPLAVQNCKAAVDELFGMSNEEARKIEIDYYNRCINTEDRLEGVRAFVEKRSPQFVGK</sequence>
<evidence type="ECO:0000256" key="3">
    <source>
        <dbReference type="RuleBase" id="RU003707"/>
    </source>
</evidence>
<accession>A0A398BH88</accession>
<dbReference type="PANTHER" id="PTHR11941:SF54">
    <property type="entry name" value="ENOYL-COA HYDRATASE, MITOCHONDRIAL"/>
    <property type="match status" value="1"/>
</dbReference>
<dbReference type="AlphaFoldDB" id="A0A398BH88"/>
<keyword evidence="5" id="KW-1185">Reference proteome</keyword>
<dbReference type="FunFam" id="1.10.12.10:FF:000001">
    <property type="entry name" value="Probable enoyl-CoA hydratase, mitochondrial"/>
    <property type="match status" value="1"/>
</dbReference>
<dbReference type="Proteomes" id="UP000266016">
    <property type="component" value="Unassembled WGS sequence"/>
</dbReference>
<evidence type="ECO:0000256" key="1">
    <source>
        <dbReference type="ARBA" id="ARBA00005254"/>
    </source>
</evidence>